<organism evidence="2 3">
    <name type="scientific">Marinobacter persicus</name>
    <dbReference type="NCBI Taxonomy" id="930118"/>
    <lineage>
        <taxon>Bacteria</taxon>
        <taxon>Pseudomonadati</taxon>
        <taxon>Pseudomonadota</taxon>
        <taxon>Gammaproteobacteria</taxon>
        <taxon>Pseudomonadales</taxon>
        <taxon>Marinobacteraceae</taxon>
        <taxon>Marinobacter</taxon>
    </lineage>
</organism>
<dbReference type="GO" id="GO:0009254">
    <property type="term" value="P:peptidoglycan turnover"/>
    <property type="evidence" value="ECO:0007669"/>
    <property type="project" value="UniProtKB-UniRule"/>
</dbReference>
<dbReference type="NCBIfam" id="NF007139">
    <property type="entry name" value="PRK09585.1-3"/>
    <property type="match status" value="1"/>
</dbReference>
<dbReference type="GO" id="GO:0097175">
    <property type="term" value="P:1,6-anhydro-N-acetyl-beta-muramic acid catabolic process"/>
    <property type="evidence" value="ECO:0007669"/>
    <property type="project" value="UniProtKB-UniRule"/>
</dbReference>
<dbReference type="UniPathway" id="UPA00544"/>
<dbReference type="GO" id="GO:0016301">
    <property type="term" value="F:kinase activity"/>
    <property type="evidence" value="ECO:0007669"/>
    <property type="project" value="UniProtKB-KW"/>
</dbReference>
<dbReference type="PANTHER" id="PTHR30605:SF0">
    <property type="entry name" value="ANHYDRO-N-ACETYLMURAMIC ACID KINASE"/>
    <property type="match status" value="1"/>
</dbReference>
<sequence>MSQSYWLGLMSGTSMDAVDAVLVSFADQQLDMHASLSLPYPEQLRSRLLNAVRNHADPDELGELDTLTGQHFAQAANELIDASGIDRSSIEAIGSHGQTIRHQPAGSAPFSMQIGCPAIIAEATGLCTVADFRRRDLAAGGQGAPLVPAFHQWLFRSPNQDRCILNLGGIANLTWLPADIHQPVIGFDTGPANALVDAWCFDQTGKHYDQNGQWAREGQVNTELLEDLQSDAYFVKPAPKSTGKERFNLDWISTHLQRFDELPAEDVQRTLLQLSVNSILQQLPERSGNLAVYACGGGTFNALLMEELEKGLPAGMLKTTAEIGLDPQWVEPVAFAWLARQTLLGLPGNLPSVTGARGARVLGAIYPA</sequence>
<dbReference type="RefSeq" id="WP_091706502.1">
    <property type="nucleotide sequence ID" value="NZ_BMYN01000013.1"/>
</dbReference>
<comment type="function">
    <text evidence="1">Catalyzes the specific phosphorylation of 1,6-anhydro-N-acetylmuramic acid (anhMurNAc) with the simultaneous cleavage of the 1,6-anhydro ring, generating MurNAc-6-P. Is required for the utilization of anhMurNAc either imported from the medium or derived from its own cell wall murein, and thus plays a role in cell wall recycling.</text>
</comment>
<dbReference type="EC" id="2.7.1.170" evidence="1"/>
<dbReference type="PANTHER" id="PTHR30605">
    <property type="entry name" value="ANHYDRO-N-ACETYLMURAMIC ACID KINASE"/>
    <property type="match status" value="1"/>
</dbReference>
<comment type="pathway">
    <text evidence="1">Cell wall biogenesis; peptidoglycan recycling.</text>
</comment>
<dbReference type="InterPro" id="IPR043129">
    <property type="entry name" value="ATPase_NBD"/>
</dbReference>
<dbReference type="AlphaFoldDB" id="A0A1I3Y1T3"/>
<dbReference type="OrthoDB" id="9763949at2"/>
<gene>
    <name evidence="1" type="primary">anmK</name>
    <name evidence="2" type="ORF">SAMN05216429_11355</name>
</gene>
<evidence type="ECO:0000256" key="1">
    <source>
        <dbReference type="HAMAP-Rule" id="MF_01270"/>
    </source>
</evidence>
<dbReference type="GO" id="GO:0016773">
    <property type="term" value="F:phosphotransferase activity, alcohol group as acceptor"/>
    <property type="evidence" value="ECO:0007669"/>
    <property type="project" value="UniProtKB-UniRule"/>
</dbReference>
<dbReference type="Gene3D" id="3.30.420.40">
    <property type="match status" value="2"/>
</dbReference>
<keyword evidence="1 2" id="KW-0418">Kinase</keyword>
<dbReference type="CDD" id="cd24050">
    <property type="entry name" value="ASKHA_NBD_ANMK"/>
    <property type="match status" value="1"/>
</dbReference>
<comment type="catalytic activity">
    <reaction evidence="1">
        <text>1,6-anhydro-N-acetyl-beta-muramate + ATP + H2O = N-acetyl-D-muramate 6-phosphate + ADP + H(+)</text>
        <dbReference type="Rhea" id="RHEA:24952"/>
        <dbReference type="ChEBI" id="CHEBI:15377"/>
        <dbReference type="ChEBI" id="CHEBI:15378"/>
        <dbReference type="ChEBI" id="CHEBI:30616"/>
        <dbReference type="ChEBI" id="CHEBI:58690"/>
        <dbReference type="ChEBI" id="CHEBI:58722"/>
        <dbReference type="ChEBI" id="CHEBI:456216"/>
        <dbReference type="EC" id="2.7.1.170"/>
    </reaction>
</comment>
<dbReference type="GO" id="GO:0006040">
    <property type="term" value="P:amino sugar metabolic process"/>
    <property type="evidence" value="ECO:0007669"/>
    <property type="project" value="InterPro"/>
</dbReference>
<dbReference type="InterPro" id="IPR005338">
    <property type="entry name" value="Anhydro_N_Ac-Mur_kinase"/>
</dbReference>
<keyword evidence="3" id="KW-1185">Reference proteome</keyword>
<keyword evidence="1" id="KW-0119">Carbohydrate metabolism</keyword>
<dbReference type="Pfam" id="PF03702">
    <property type="entry name" value="AnmK"/>
    <property type="match status" value="1"/>
</dbReference>
<dbReference type="GO" id="GO:0005524">
    <property type="term" value="F:ATP binding"/>
    <property type="evidence" value="ECO:0007669"/>
    <property type="project" value="UniProtKB-UniRule"/>
</dbReference>
<keyword evidence="1" id="KW-0067">ATP-binding</keyword>
<keyword evidence="1" id="KW-0547">Nucleotide-binding</keyword>
<name>A0A1I3Y1T3_9GAMM</name>
<protein>
    <recommendedName>
        <fullName evidence="1">Anhydro-N-acetylmuramic acid kinase</fullName>
        <ecNumber evidence="1">2.7.1.170</ecNumber>
    </recommendedName>
    <alternativeName>
        <fullName evidence="1">AnhMurNAc kinase</fullName>
    </alternativeName>
</protein>
<accession>A0A1I3Y1T3</accession>
<dbReference type="HAMAP" id="MF_01270">
    <property type="entry name" value="AnhMurNAc_kinase"/>
    <property type="match status" value="1"/>
</dbReference>
<dbReference type="EMBL" id="FOSC01000013">
    <property type="protein sequence ID" value="SFK25710.1"/>
    <property type="molecule type" value="Genomic_DNA"/>
</dbReference>
<reference evidence="2 3" key="1">
    <citation type="submission" date="2016-10" db="EMBL/GenBank/DDBJ databases">
        <authorList>
            <person name="de Groot N.N."/>
        </authorList>
    </citation>
    <scope>NUCLEOTIDE SEQUENCE [LARGE SCALE GENOMIC DNA]</scope>
    <source>
        <strain evidence="2 3">IBRC-M 10445</strain>
    </source>
</reference>
<dbReference type="UniPathway" id="UPA00343"/>
<dbReference type="Proteomes" id="UP000199445">
    <property type="component" value="Unassembled WGS sequence"/>
</dbReference>
<dbReference type="SUPFAM" id="SSF53067">
    <property type="entry name" value="Actin-like ATPase domain"/>
    <property type="match status" value="1"/>
</dbReference>
<proteinExistence type="inferred from homology"/>
<comment type="similarity">
    <text evidence="1">Belongs to the anhydro-N-acetylmuramic acid kinase family.</text>
</comment>
<comment type="pathway">
    <text evidence="1">Amino-sugar metabolism; 1,6-anhydro-N-acetylmuramate degradation.</text>
</comment>
<keyword evidence="1" id="KW-0808">Transferase</keyword>
<evidence type="ECO:0000313" key="3">
    <source>
        <dbReference type="Proteomes" id="UP000199445"/>
    </source>
</evidence>
<feature type="binding site" evidence="1">
    <location>
        <begin position="12"/>
        <end position="19"/>
    </location>
    <ligand>
        <name>ATP</name>
        <dbReference type="ChEBI" id="CHEBI:30616"/>
    </ligand>
</feature>
<evidence type="ECO:0000313" key="2">
    <source>
        <dbReference type="EMBL" id="SFK25710.1"/>
    </source>
</evidence>